<protein>
    <submittedName>
        <fullName evidence="2">Oxidoreductase</fullName>
    </submittedName>
</protein>
<dbReference type="GO" id="GO:0004029">
    <property type="term" value="F:aldehyde dehydrogenase (NAD+) activity"/>
    <property type="evidence" value="ECO:0007669"/>
    <property type="project" value="TreeGrafter"/>
</dbReference>
<keyword evidence="3" id="KW-1185">Reference proteome</keyword>
<dbReference type="OrthoDB" id="7941246at2"/>
<dbReference type="SUPFAM" id="SSF51735">
    <property type="entry name" value="NAD(P)-binding Rossmann-fold domains"/>
    <property type="match status" value="1"/>
</dbReference>
<feature type="domain" description="NAD-dependent epimerase/dehydratase" evidence="1">
    <location>
        <begin position="91"/>
        <end position="207"/>
    </location>
</feature>
<dbReference type="InterPro" id="IPR051783">
    <property type="entry name" value="NAD(P)-dependent_oxidoreduct"/>
</dbReference>
<dbReference type="InterPro" id="IPR036291">
    <property type="entry name" value="NAD(P)-bd_dom_sf"/>
</dbReference>
<dbReference type="InterPro" id="IPR001509">
    <property type="entry name" value="Epimerase_deHydtase"/>
</dbReference>
<reference evidence="3" key="2">
    <citation type="submission" date="2016-01" db="EMBL/GenBank/DDBJ databases">
        <title>First complete genome sequence of a species in the genus Microterricola, an extremophilic cold active enzyme producing strain ERGS5:02 isolated from Sikkim Himalaya.</title>
        <authorList>
            <person name="Kumar R."/>
            <person name="Singh D."/>
            <person name="Swarnkar M.K."/>
        </authorList>
    </citation>
    <scope>NUCLEOTIDE SEQUENCE [LARGE SCALE GENOMIC DNA]</scope>
    <source>
        <strain evidence="3">ERGS5:02</strain>
    </source>
</reference>
<gene>
    <name evidence="2" type="ORF">AWU67_16575</name>
</gene>
<organism evidence="2 3">
    <name type="scientific">Microterricola viridarii</name>
    <dbReference type="NCBI Taxonomy" id="412690"/>
    <lineage>
        <taxon>Bacteria</taxon>
        <taxon>Bacillati</taxon>
        <taxon>Actinomycetota</taxon>
        <taxon>Actinomycetes</taxon>
        <taxon>Micrococcales</taxon>
        <taxon>Microbacteriaceae</taxon>
        <taxon>Microterricola</taxon>
    </lineage>
</organism>
<dbReference type="PANTHER" id="PTHR48079:SF6">
    <property type="entry name" value="NAD(P)-BINDING DOMAIN-CONTAINING PROTEIN-RELATED"/>
    <property type="match status" value="1"/>
</dbReference>
<evidence type="ECO:0000313" key="3">
    <source>
        <dbReference type="Proteomes" id="UP000058305"/>
    </source>
</evidence>
<name>A0A0Y0NK83_9MICO</name>
<dbReference type="RefSeq" id="WP_067231670.1">
    <property type="nucleotide sequence ID" value="NZ_CP014145.1"/>
</dbReference>
<dbReference type="EMBL" id="CP014145">
    <property type="protein sequence ID" value="AMB60205.1"/>
    <property type="molecule type" value="Genomic_DNA"/>
</dbReference>
<dbReference type="GO" id="GO:0005737">
    <property type="term" value="C:cytoplasm"/>
    <property type="evidence" value="ECO:0007669"/>
    <property type="project" value="TreeGrafter"/>
</dbReference>
<dbReference type="Proteomes" id="UP000058305">
    <property type="component" value="Chromosome"/>
</dbReference>
<dbReference type="AlphaFoldDB" id="A0A0Y0NK83"/>
<reference evidence="2 3" key="1">
    <citation type="journal article" date="2016" name="J. Biotechnol.">
        <title>First complete genome sequence of a species in the genus Microterricola, an extremophilic cold active enzyme producing bacterial strain ERGS5:02 isolated from Sikkim Himalaya.</title>
        <authorList>
            <person name="Himanshu"/>
            <person name="Swarnkar M.K."/>
            <person name="Singh D."/>
            <person name="Kumar R."/>
        </authorList>
    </citation>
    <scope>NUCLEOTIDE SEQUENCE [LARGE SCALE GENOMIC DNA]</scope>
    <source>
        <strain evidence="2 3">ERGS5:02</strain>
    </source>
</reference>
<sequence length="331" mass="34787">MRILILGGTAWLGREIAGQALARGYGVTCLARGESGDVPVGAELIAVDRASPDAYADAAHRQWDAVVELSWQPGFARAALSELGGRADHWTLISSTSVYAAADQIDADESAELFAPFVGDRATKADYGSAKAAVELASRAARGDTLFVVRPGVIGGPGDESGRSGAWVARAARAPEQPMLVAAESATPTQIVDVRDLATFVLDSAERGALGTVNTVGPIVPLGEWVELSRRVGGHEAETIAAPSAWLLAQGVEEFMGEESVALWLADPDFAGFSARSGRAAVAAGLRHRPRAELVADVLRWEHQRGLDRPRGAGLSAAREAELLKLLAREP</sequence>
<dbReference type="Pfam" id="PF01370">
    <property type="entry name" value="Epimerase"/>
    <property type="match status" value="1"/>
</dbReference>
<proteinExistence type="predicted"/>
<dbReference type="KEGG" id="mvd:AWU67_16575"/>
<accession>A0A0Y0NK83</accession>
<dbReference type="Gene3D" id="3.40.50.720">
    <property type="entry name" value="NAD(P)-binding Rossmann-like Domain"/>
    <property type="match status" value="1"/>
</dbReference>
<evidence type="ECO:0000313" key="2">
    <source>
        <dbReference type="EMBL" id="AMB60205.1"/>
    </source>
</evidence>
<evidence type="ECO:0000259" key="1">
    <source>
        <dbReference type="Pfam" id="PF01370"/>
    </source>
</evidence>
<dbReference type="PANTHER" id="PTHR48079">
    <property type="entry name" value="PROTEIN YEEZ"/>
    <property type="match status" value="1"/>
</dbReference>